<keyword evidence="1" id="KW-1133">Transmembrane helix</keyword>
<dbReference type="AlphaFoldDB" id="A0A6B8W3M5"/>
<feature type="transmembrane region" description="Helical" evidence="1">
    <location>
        <begin position="160"/>
        <end position="181"/>
    </location>
</feature>
<feature type="transmembrane region" description="Helical" evidence="1">
    <location>
        <begin position="306"/>
        <end position="325"/>
    </location>
</feature>
<proteinExistence type="predicted"/>
<dbReference type="Pfam" id="PF13347">
    <property type="entry name" value="MFS_2"/>
    <property type="match status" value="1"/>
</dbReference>
<dbReference type="PANTHER" id="PTHR11328:SF24">
    <property type="entry name" value="MAJOR FACILITATOR SUPERFAMILY (MFS) PROFILE DOMAIN-CONTAINING PROTEIN"/>
    <property type="match status" value="1"/>
</dbReference>
<dbReference type="InterPro" id="IPR036259">
    <property type="entry name" value="MFS_trans_sf"/>
</dbReference>
<keyword evidence="3" id="KW-1185">Reference proteome</keyword>
<dbReference type="PANTHER" id="PTHR11328">
    <property type="entry name" value="MAJOR FACILITATOR SUPERFAMILY DOMAIN-CONTAINING PROTEIN"/>
    <property type="match status" value="1"/>
</dbReference>
<dbReference type="SUPFAM" id="SSF103473">
    <property type="entry name" value="MFS general substrate transporter"/>
    <property type="match status" value="1"/>
</dbReference>
<dbReference type="GO" id="GO:0008643">
    <property type="term" value="P:carbohydrate transport"/>
    <property type="evidence" value="ECO:0007669"/>
    <property type="project" value="InterPro"/>
</dbReference>
<accession>A0A6B8W3M5</accession>
<dbReference type="Pfam" id="PF13189">
    <property type="entry name" value="Cytidylate_kin2"/>
    <property type="match status" value="1"/>
</dbReference>
<feature type="transmembrane region" description="Helical" evidence="1">
    <location>
        <begin position="92"/>
        <end position="114"/>
    </location>
</feature>
<sequence length="702" mass="75098">MSTTTTAQPPATSNRLPGHRVITYALGDVANNLTFMMTSMFLMIYMTEIAGLSAGIAGVIYGVTKVWAGAADLIAGQTVDRFDTRWGRLRPWVLFGSTPLAVVFVLLFSAPAGLPMAATVAWIFLLDAAFQLAYSFVNIPYGSLSAAMTQDPVDRSRLSGARSVTSSLSSVILSAVVAPQFQDTSADGVRLKFTLTCLILGGIAVVLYLICFANSRETVPRGQGKISFRSTFRMLRQNRPLLILCAGTFFLLSAIFTMNAVGMYFSRFVLGSATWFTWLMAAQTAGSVLIATFVPSITVRIGKRNGYVSACGVLVIAAIMIFFLPGASLPLAVVAWFLLGIGVGGTNALIFSMQADTVDYGEWKSGIRSEGGSYSILSFIRKCGQGLGGWAGAAIIGAFGYVSMSTTQSDDAIQGIRLATGAAPAVLAIIALLIMLAYKLDSDEHARIIDVLNQRRTRNTVADQHGVSTDRVRVEQSGDGRTMTIRSPEDDHPPIITLFGQRGSGATDIAPLLAAKLGVTYIGQAFSSDELAQVDKTTLISDSQFSRWLRTVSFGSSQDADLAAASNLSANRKIAENNTATVLTSVADGGVLLGRNGALILGPVVGTLHVRLIAPLSKRIERVVHKTGLSAAAATEQCELEDRLRQEMSWALYQWNPNRDENYDLVINTASMTYGQIVNVIVDTYRSKYPENSGNAAPAGES</sequence>
<feature type="transmembrane region" description="Helical" evidence="1">
    <location>
        <begin position="275"/>
        <end position="294"/>
    </location>
</feature>
<feature type="transmembrane region" description="Helical" evidence="1">
    <location>
        <begin position="331"/>
        <end position="351"/>
    </location>
</feature>
<dbReference type="Gene3D" id="3.40.50.300">
    <property type="entry name" value="P-loop containing nucleotide triphosphate hydrolases"/>
    <property type="match status" value="1"/>
</dbReference>
<feature type="transmembrane region" description="Helical" evidence="1">
    <location>
        <begin position="120"/>
        <end position="139"/>
    </location>
</feature>
<name>A0A6B8W3M5_9CORY</name>
<dbReference type="CDD" id="cd17332">
    <property type="entry name" value="MFS_MelB_like"/>
    <property type="match status" value="1"/>
</dbReference>
<feature type="transmembrane region" description="Helical" evidence="1">
    <location>
        <begin position="241"/>
        <end position="263"/>
    </location>
</feature>
<feature type="transmembrane region" description="Helical" evidence="1">
    <location>
        <begin position="193"/>
        <end position="213"/>
    </location>
</feature>
<dbReference type="InterPro" id="IPR027417">
    <property type="entry name" value="P-loop_NTPase"/>
</dbReference>
<evidence type="ECO:0000313" key="3">
    <source>
        <dbReference type="Proteomes" id="UP000424462"/>
    </source>
</evidence>
<dbReference type="KEGG" id="cok:COCCU_11110"/>
<dbReference type="GO" id="GO:0015293">
    <property type="term" value="F:symporter activity"/>
    <property type="evidence" value="ECO:0007669"/>
    <property type="project" value="InterPro"/>
</dbReference>
<dbReference type="InterPro" id="IPR039672">
    <property type="entry name" value="MFS_2"/>
</dbReference>
<dbReference type="GO" id="GO:0006814">
    <property type="term" value="P:sodium ion transport"/>
    <property type="evidence" value="ECO:0007669"/>
    <property type="project" value="InterPro"/>
</dbReference>
<keyword evidence="1" id="KW-0812">Transmembrane</keyword>
<evidence type="ECO:0000256" key="1">
    <source>
        <dbReference type="SAM" id="Phobius"/>
    </source>
</evidence>
<feature type="transmembrane region" description="Helical" evidence="1">
    <location>
        <begin position="387"/>
        <end position="404"/>
    </location>
</feature>
<dbReference type="SUPFAM" id="SSF52540">
    <property type="entry name" value="P-loop containing nucleoside triphosphate hydrolases"/>
    <property type="match status" value="1"/>
</dbReference>
<dbReference type="RefSeq" id="WP_156231546.1">
    <property type="nucleotide sequence ID" value="NZ_CP046455.1"/>
</dbReference>
<keyword evidence="1" id="KW-0472">Membrane</keyword>
<reference evidence="2 3" key="1">
    <citation type="submission" date="2019-11" db="EMBL/GenBank/DDBJ databases">
        <title>Complete genome sequence of Corynebacterium kalinowskii 1959, a novel Corynebacterium species isolated from soil of a small paddock in Vilsendorf, Germany.</title>
        <authorList>
            <person name="Schaffert L."/>
            <person name="Ruwe M."/>
            <person name="Milse J."/>
            <person name="Hanuschka K."/>
            <person name="Ortseifen V."/>
            <person name="Droste J."/>
            <person name="Brandt D."/>
            <person name="Schlueter L."/>
            <person name="Kutter Y."/>
            <person name="Vinke S."/>
            <person name="Viehoefer P."/>
            <person name="Jacob L."/>
            <person name="Luebke N.-C."/>
            <person name="Schulte-Berndt E."/>
            <person name="Hain C."/>
            <person name="Linder M."/>
            <person name="Schmidt P."/>
            <person name="Wollenschlaeger L."/>
            <person name="Luttermann T."/>
            <person name="Thieme E."/>
            <person name="Hassa J."/>
            <person name="Haak M."/>
            <person name="Wittchen M."/>
            <person name="Mentz A."/>
            <person name="Persicke M."/>
            <person name="Busche T."/>
            <person name="Ruckert C."/>
        </authorList>
    </citation>
    <scope>NUCLEOTIDE SEQUENCE [LARGE SCALE GENOMIC DNA]</scope>
    <source>
        <strain evidence="2 3">2039</strain>
    </source>
</reference>
<gene>
    <name evidence="2" type="primary">uidB</name>
    <name evidence="2" type="ORF">COCCU_11110</name>
</gene>
<evidence type="ECO:0000313" key="2">
    <source>
        <dbReference type="EMBL" id="QGU08134.1"/>
    </source>
</evidence>
<feature type="transmembrane region" description="Helical" evidence="1">
    <location>
        <begin position="52"/>
        <end position="71"/>
    </location>
</feature>
<protein>
    <submittedName>
        <fullName evidence="2">Glucuronide carrier protein</fullName>
    </submittedName>
</protein>
<dbReference type="EMBL" id="CP046455">
    <property type="protein sequence ID" value="QGU08134.1"/>
    <property type="molecule type" value="Genomic_DNA"/>
</dbReference>
<organism evidence="2 3">
    <name type="scientific">Corynebacterium occultum</name>
    <dbReference type="NCBI Taxonomy" id="2675219"/>
    <lineage>
        <taxon>Bacteria</taxon>
        <taxon>Bacillati</taxon>
        <taxon>Actinomycetota</taxon>
        <taxon>Actinomycetes</taxon>
        <taxon>Mycobacteriales</taxon>
        <taxon>Corynebacteriaceae</taxon>
        <taxon>Corynebacterium</taxon>
    </lineage>
</organism>
<dbReference type="Proteomes" id="UP000424462">
    <property type="component" value="Chromosome"/>
</dbReference>
<dbReference type="InterPro" id="IPR001927">
    <property type="entry name" value="Na/Gal_symport"/>
</dbReference>
<dbReference type="GO" id="GO:0005886">
    <property type="term" value="C:plasma membrane"/>
    <property type="evidence" value="ECO:0007669"/>
    <property type="project" value="TreeGrafter"/>
</dbReference>
<dbReference type="Gene3D" id="1.20.1250.20">
    <property type="entry name" value="MFS general substrate transporter like domains"/>
    <property type="match status" value="2"/>
</dbReference>
<feature type="transmembrane region" description="Helical" evidence="1">
    <location>
        <begin position="416"/>
        <end position="438"/>
    </location>
</feature>
<dbReference type="NCBIfam" id="TIGR00792">
    <property type="entry name" value="gph"/>
    <property type="match status" value="1"/>
</dbReference>